<evidence type="ECO:0000313" key="2">
    <source>
        <dbReference type="Proteomes" id="UP000235994"/>
    </source>
</evidence>
<dbReference type="AlphaFoldDB" id="A0A2N8KK27"/>
<sequence length="237" mass="27074">MLAELLRYALSAQKATGIEIVSAAQLIAIDSRWSLYALAPPFSALRIWQEVEQGRRWQPPAVSPFPKTPVPRYGLIHVGEDWDDEIHSDLVVTGLRDTAWELFGDSCGPGRRTLRNGRSVIDVEMTAEVDEEAAWLFLDFEAERMLAGRAEFEDDWTQGYRTYLRYGLVRPGKGQSHMIDSILRRSQWRQRHQLHGEQDLAVLRRRLTVPFERQGELFDVGDEDAESHRGETAVVAD</sequence>
<gene>
    <name evidence="1" type="ORF">C1I89_05960</name>
</gene>
<dbReference type="Proteomes" id="UP000235994">
    <property type="component" value="Unassembled WGS sequence"/>
</dbReference>
<proteinExistence type="predicted"/>
<keyword evidence="2" id="KW-1185">Reference proteome</keyword>
<dbReference type="EMBL" id="POQS01000002">
    <property type="protein sequence ID" value="PND33809.1"/>
    <property type="molecule type" value="Genomic_DNA"/>
</dbReference>
<evidence type="ECO:0000313" key="1">
    <source>
        <dbReference type="EMBL" id="PND33809.1"/>
    </source>
</evidence>
<reference evidence="1 2" key="1">
    <citation type="submission" date="2018-01" db="EMBL/GenBank/DDBJ databases">
        <title>The draft genome of an aniline degradation strain ANB-1.</title>
        <authorList>
            <person name="Zhang L."/>
            <person name="Jiang J."/>
        </authorList>
    </citation>
    <scope>NUCLEOTIDE SEQUENCE [LARGE SCALE GENOMIC DNA]</scope>
    <source>
        <strain evidence="1 2">ANB-1</strain>
    </source>
</reference>
<name>A0A2N8KK27_9BURK</name>
<protein>
    <submittedName>
        <fullName evidence="1">Uncharacterized protein</fullName>
    </submittedName>
</protein>
<dbReference type="RefSeq" id="WP_102771890.1">
    <property type="nucleotide sequence ID" value="NZ_POQS01000002.1"/>
</dbReference>
<comment type="caution">
    <text evidence="1">The sequence shown here is derived from an EMBL/GenBank/DDBJ whole genome shotgun (WGS) entry which is preliminary data.</text>
</comment>
<organism evidence="1 2">
    <name type="scientific">Achromobacter pulmonis</name>
    <dbReference type="NCBI Taxonomy" id="1389932"/>
    <lineage>
        <taxon>Bacteria</taxon>
        <taxon>Pseudomonadati</taxon>
        <taxon>Pseudomonadota</taxon>
        <taxon>Betaproteobacteria</taxon>
        <taxon>Burkholderiales</taxon>
        <taxon>Alcaligenaceae</taxon>
        <taxon>Achromobacter</taxon>
    </lineage>
</organism>
<accession>A0A2N8KK27</accession>